<dbReference type="EMBL" id="MN623374">
    <property type="protein sequence ID" value="QHG11242.1"/>
    <property type="molecule type" value="Genomic_DNA"/>
</dbReference>
<name>A0A6B9QQI1_9VIRU</name>
<organism evidence="2">
    <name type="scientific">Oryctes rhinoceros nudivirus</name>
    <dbReference type="NCBI Taxonomy" id="92521"/>
    <lineage>
        <taxon>Viruses</taxon>
        <taxon>Viruses incertae sedis</taxon>
        <taxon>Naldaviricetes</taxon>
        <taxon>Lefavirales</taxon>
        <taxon>Nudiviridae</taxon>
        <taxon>Alphanudivirus</taxon>
        <taxon>Alphanudivirus oryrhinocerotis</taxon>
    </lineage>
</organism>
<sequence>MRTHTSVARIICYLFFCLYSLKFDMMNAKKRQTILDSISPPTKRKRDKKVDSEDDDDDDSQAEDANGDTDTADDDDADVDVIKFTSKRKSKAVDLKLPGGVAKTVASYSDKCMGSGIGEAPREIVQNVRRYMDVLINSVVLEAKFITSLEMEQSNSLLAIPGVVSSILEYNNISFKTIKYCVTKVDIFEPVWYTYSITKSELILYINEAMYEEFCSKNNNDPVIFTSGVIPIEIYNPYEVDPGLNIMQAPIIHCAIASDHVAQHIIYDIYCTNKVPCADIHEKFGDVGTTLHSMFHLERTCTKMPKREYSNYLTLGGTSSSTPLLKSTQRIIESIIPQTQQMLDNSLNFAYSNLIPQNQVLENTVNFAYSI</sequence>
<gene>
    <name evidence="2" type="primary">vlf-1</name>
    <name evidence="2" type="ORF">SI_OrNV_gp003</name>
</gene>
<proteinExistence type="predicted"/>
<protein>
    <submittedName>
        <fullName evidence="2">GrBNV_gp13-like protein</fullName>
    </submittedName>
</protein>
<evidence type="ECO:0000313" key="2">
    <source>
        <dbReference type="EMBL" id="QHG11242.1"/>
    </source>
</evidence>
<evidence type="ECO:0000256" key="1">
    <source>
        <dbReference type="SAM" id="MobiDB-lite"/>
    </source>
</evidence>
<reference evidence="2" key="1">
    <citation type="journal article" date="2020" name="J. ISSAAS">
        <title>Complete genome sequence of Oryctes rhinoceros Nudivirus isolated from Coconut Rhinoceros Beetle in the Solomon Islands.</title>
        <authorList>
            <person name="Etebari K."/>
            <person name="Filipovic I."/>
            <person name="Rasic G."/>
            <person name="Devine G.J."/>
            <person name="Tsatsia H."/>
            <person name="Furlong M.J."/>
        </authorList>
    </citation>
    <scope>NUCLEOTIDE SEQUENCE</scope>
    <source>
        <strain evidence="2">Solomon Islands</strain>
    </source>
</reference>
<feature type="compositionally biased region" description="Acidic residues" evidence="1">
    <location>
        <begin position="52"/>
        <end position="74"/>
    </location>
</feature>
<feature type="region of interest" description="Disordered" evidence="1">
    <location>
        <begin position="37"/>
        <end position="74"/>
    </location>
</feature>
<accession>A0A6B9QQI1</accession>